<dbReference type="PANTHER" id="PTHR24276:SF96">
    <property type="entry name" value="PEPTIDASE S1 DOMAIN-CONTAINING PROTEIN"/>
    <property type="match status" value="1"/>
</dbReference>
<dbReference type="PANTHER" id="PTHR24276">
    <property type="entry name" value="POLYSERASE-RELATED"/>
    <property type="match status" value="1"/>
</dbReference>
<name>A0A1I8PIB9_STOCA</name>
<dbReference type="InterPro" id="IPR018114">
    <property type="entry name" value="TRYPSIN_HIS"/>
</dbReference>
<dbReference type="FunFam" id="2.40.10.10:FF:000047">
    <property type="entry name" value="Trypsin eta"/>
    <property type="match status" value="1"/>
</dbReference>
<evidence type="ECO:0000256" key="6">
    <source>
        <dbReference type="ARBA" id="ARBA00022825"/>
    </source>
</evidence>
<dbReference type="GO" id="GO:0016485">
    <property type="term" value="P:protein processing"/>
    <property type="evidence" value="ECO:0007669"/>
    <property type="project" value="UniProtKB-ARBA"/>
</dbReference>
<proteinExistence type="inferred from homology"/>
<keyword evidence="13" id="KW-1185">Reference proteome</keyword>
<sequence>MKVAYVIFAALLGLSASNAKRLVGKPSNQRDGNQGRVVGGEVAEVGFAKYQISLQGMFGGHMCGGAIISDRWVLTAAHCVFGYNPPYLRVITGTNVFYEPGATYEVQEYWTHCNYDNPAFHNDIALMLLTKPILFNERTQPISLPVKPLKDGDELILTGWGSTEFGSGLSENLMKLHTKFITYKKCYDSFDGEMPAMTEMLDVGHVCTFTRDAEGSCHGDSGGPLVSNGHLYGLVNWGMPCAIGLPDAHANVFYYLDWIRKVMSGNCRSCQCYASNYPFITKTRDVEEPIKV</sequence>
<dbReference type="InterPro" id="IPR050430">
    <property type="entry name" value="Peptidase_S1"/>
</dbReference>
<keyword evidence="3" id="KW-0964">Secreted</keyword>
<dbReference type="KEGG" id="scac:106082228"/>
<organism evidence="12 13">
    <name type="scientific">Stomoxys calcitrans</name>
    <name type="common">Stable fly</name>
    <name type="synonym">Conops calcitrans</name>
    <dbReference type="NCBI Taxonomy" id="35570"/>
    <lineage>
        <taxon>Eukaryota</taxon>
        <taxon>Metazoa</taxon>
        <taxon>Ecdysozoa</taxon>
        <taxon>Arthropoda</taxon>
        <taxon>Hexapoda</taxon>
        <taxon>Insecta</taxon>
        <taxon>Pterygota</taxon>
        <taxon>Neoptera</taxon>
        <taxon>Endopterygota</taxon>
        <taxon>Diptera</taxon>
        <taxon>Brachycera</taxon>
        <taxon>Muscomorpha</taxon>
        <taxon>Muscoidea</taxon>
        <taxon>Muscidae</taxon>
        <taxon>Stomoxys</taxon>
    </lineage>
</organism>
<keyword evidence="10" id="KW-0732">Signal</keyword>
<comment type="subcellular location">
    <subcellularLocation>
        <location evidence="1">Secreted</location>
    </subcellularLocation>
</comment>
<evidence type="ECO:0000256" key="1">
    <source>
        <dbReference type="ARBA" id="ARBA00004613"/>
    </source>
</evidence>
<dbReference type="GO" id="GO:0004252">
    <property type="term" value="F:serine-type endopeptidase activity"/>
    <property type="evidence" value="ECO:0007669"/>
    <property type="project" value="InterPro"/>
</dbReference>
<dbReference type="SUPFAM" id="SSF50494">
    <property type="entry name" value="Trypsin-like serine proteases"/>
    <property type="match status" value="1"/>
</dbReference>
<keyword evidence="7" id="KW-0865">Zymogen</keyword>
<keyword evidence="4 9" id="KW-0645">Protease</keyword>
<evidence type="ECO:0000256" key="5">
    <source>
        <dbReference type="ARBA" id="ARBA00022801"/>
    </source>
</evidence>
<feature type="signal peptide" evidence="10">
    <location>
        <begin position="1"/>
        <end position="19"/>
    </location>
</feature>
<keyword evidence="6 9" id="KW-0720">Serine protease</keyword>
<dbReference type="VEuPathDB" id="VectorBase:SCAU008307"/>
<dbReference type="CDD" id="cd00190">
    <property type="entry name" value="Tryp_SPc"/>
    <property type="match status" value="1"/>
</dbReference>
<evidence type="ECO:0000256" key="10">
    <source>
        <dbReference type="SAM" id="SignalP"/>
    </source>
</evidence>
<dbReference type="Proteomes" id="UP000095300">
    <property type="component" value="Unassembled WGS sequence"/>
</dbReference>
<evidence type="ECO:0000256" key="9">
    <source>
        <dbReference type="RuleBase" id="RU363034"/>
    </source>
</evidence>
<dbReference type="AlphaFoldDB" id="A0A1I8PIB9"/>
<evidence type="ECO:0000256" key="8">
    <source>
        <dbReference type="ARBA" id="ARBA00023157"/>
    </source>
</evidence>
<comment type="similarity">
    <text evidence="2">Belongs to the peptidase S1 family.</text>
</comment>
<feature type="domain" description="Peptidase S1" evidence="11">
    <location>
        <begin position="37"/>
        <end position="264"/>
    </location>
</feature>
<feature type="chain" id="PRO_5009326695" description="Peptidase S1 domain-containing protein" evidence="10">
    <location>
        <begin position="20"/>
        <end position="292"/>
    </location>
</feature>
<dbReference type="PROSITE" id="PS00135">
    <property type="entry name" value="TRYPSIN_SER"/>
    <property type="match status" value="1"/>
</dbReference>
<dbReference type="SMART" id="SM00020">
    <property type="entry name" value="Tryp_SPc"/>
    <property type="match status" value="1"/>
</dbReference>
<keyword evidence="5 9" id="KW-0378">Hydrolase</keyword>
<dbReference type="InterPro" id="IPR001254">
    <property type="entry name" value="Trypsin_dom"/>
</dbReference>
<evidence type="ECO:0000256" key="7">
    <source>
        <dbReference type="ARBA" id="ARBA00023145"/>
    </source>
</evidence>
<gene>
    <name evidence="12" type="primary">106082228</name>
</gene>
<dbReference type="PROSITE" id="PS00134">
    <property type="entry name" value="TRYPSIN_HIS"/>
    <property type="match status" value="1"/>
</dbReference>
<dbReference type="Pfam" id="PF00089">
    <property type="entry name" value="Trypsin"/>
    <property type="match status" value="1"/>
</dbReference>
<dbReference type="OrthoDB" id="8440449at2759"/>
<dbReference type="InterPro" id="IPR043504">
    <property type="entry name" value="Peptidase_S1_PA_chymotrypsin"/>
</dbReference>
<evidence type="ECO:0000313" key="12">
    <source>
        <dbReference type="EnsemblMetazoa" id="SCAU008307-PA"/>
    </source>
</evidence>
<dbReference type="GO" id="GO:0005576">
    <property type="term" value="C:extracellular region"/>
    <property type="evidence" value="ECO:0007669"/>
    <property type="project" value="UniProtKB-SubCell"/>
</dbReference>
<dbReference type="InterPro" id="IPR009003">
    <property type="entry name" value="Peptidase_S1_PA"/>
</dbReference>
<dbReference type="InterPro" id="IPR033116">
    <property type="entry name" value="TRYPSIN_SER"/>
</dbReference>
<dbReference type="PRINTS" id="PR00722">
    <property type="entry name" value="CHYMOTRYPSIN"/>
</dbReference>
<dbReference type="STRING" id="35570.A0A1I8PIB9"/>
<evidence type="ECO:0000256" key="3">
    <source>
        <dbReference type="ARBA" id="ARBA00022525"/>
    </source>
</evidence>
<evidence type="ECO:0000313" key="13">
    <source>
        <dbReference type="Proteomes" id="UP000095300"/>
    </source>
</evidence>
<evidence type="ECO:0000256" key="4">
    <source>
        <dbReference type="ARBA" id="ARBA00022670"/>
    </source>
</evidence>
<evidence type="ECO:0000259" key="11">
    <source>
        <dbReference type="PROSITE" id="PS50240"/>
    </source>
</evidence>
<reference evidence="12" key="1">
    <citation type="submission" date="2020-05" db="UniProtKB">
        <authorList>
            <consortium name="EnsemblMetazoa"/>
        </authorList>
    </citation>
    <scope>IDENTIFICATION</scope>
    <source>
        <strain evidence="12">USDA</strain>
    </source>
</reference>
<keyword evidence="8" id="KW-1015">Disulfide bond</keyword>
<protein>
    <recommendedName>
        <fullName evidence="11">Peptidase S1 domain-containing protein</fullName>
    </recommendedName>
</protein>
<dbReference type="PROSITE" id="PS50240">
    <property type="entry name" value="TRYPSIN_DOM"/>
    <property type="match status" value="1"/>
</dbReference>
<accession>A0A1I8PIB9</accession>
<evidence type="ECO:0000256" key="2">
    <source>
        <dbReference type="ARBA" id="ARBA00007664"/>
    </source>
</evidence>
<dbReference type="EnsemblMetazoa" id="SCAU008307-RA">
    <property type="protein sequence ID" value="SCAU008307-PA"/>
    <property type="gene ID" value="SCAU008307"/>
</dbReference>
<dbReference type="Gene3D" id="2.40.10.10">
    <property type="entry name" value="Trypsin-like serine proteases"/>
    <property type="match status" value="2"/>
</dbReference>
<dbReference type="InterPro" id="IPR001314">
    <property type="entry name" value="Peptidase_S1A"/>
</dbReference>